<dbReference type="EMBL" id="GG666582">
    <property type="protein sequence ID" value="EEN52340.1"/>
    <property type="molecule type" value="Genomic_DNA"/>
</dbReference>
<gene>
    <name evidence="2" type="ORF">BRAFLDRAFT_121220</name>
</gene>
<name>C3Z4Y3_BRAFL</name>
<feature type="compositionally biased region" description="Basic and acidic residues" evidence="1">
    <location>
        <begin position="101"/>
        <end position="112"/>
    </location>
</feature>
<reference evidence="2" key="1">
    <citation type="journal article" date="2008" name="Nature">
        <title>The amphioxus genome and the evolution of the chordate karyotype.</title>
        <authorList>
            <consortium name="US DOE Joint Genome Institute (JGI-PGF)"/>
            <person name="Putnam N.H."/>
            <person name="Butts T."/>
            <person name="Ferrier D.E.K."/>
            <person name="Furlong R.F."/>
            <person name="Hellsten U."/>
            <person name="Kawashima T."/>
            <person name="Robinson-Rechavi M."/>
            <person name="Shoguchi E."/>
            <person name="Terry A."/>
            <person name="Yu J.-K."/>
            <person name="Benito-Gutierrez E.L."/>
            <person name="Dubchak I."/>
            <person name="Garcia-Fernandez J."/>
            <person name="Gibson-Brown J.J."/>
            <person name="Grigoriev I.V."/>
            <person name="Horton A.C."/>
            <person name="de Jong P.J."/>
            <person name="Jurka J."/>
            <person name="Kapitonov V.V."/>
            <person name="Kohara Y."/>
            <person name="Kuroki Y."/>
            <person name="Lindquist E."/>
            <person name="Lucas S."/>
            <person name="Osoegawa K."/>
            <person name="Pennacchio L.A."/>
            <person name="Salamov A.A."/>
            <person name="Satou Y."/>
            <person name="Sauka-Spengler T."/>
            <person name="Schmutz J."/>
            <person name="Shin-I T."/>
            <person name="Toyoda A."/>
            <person name="Bronner-Fraser M."/>
            <person name="Fujiyama A."/>
            <person name="Holland L.Z."/>
            <person name="Holland P.W.H."/>
            <person name="Satoh N."/>
            <person name="Rokhsar D.S."/>
        </authorList>
    </citation>
    <scope>NUCLEOTIDE SEQUENCE [LARGE SCALE GENOMIC DNA]</scope>
    <source>
        <strain evidence="2">S238N-H82</strain>
        <tissue evidence="2">Testes</tissue>
    </source>
</reference>
<organism>
    <name type="scientific">Branchiostoma floridae</name>
    <name type="common">Florida lancelet</name>
    <name type="synonym">Amphioxus</name>
    <dbReference type="NCBI Taxonomy" id="7739"/>
    <lineage>
        <taxon>Eukaryota</taxon>
        <taxon>Metazoa</taxon>
        <taxon>Chordata</taxon>
        <taxon>Cephalochordata</taxon>
        <taxon>Leptocardii</taxon>
        <taxon>Amphioxiformes</taxon>
        <taxon>Branchiostomatidae</taxon>
        <taxon>Branchiostoma</taxon>
    </lineage>
</organism>
<protein>
    <submittedName>
        <fullName evidence="2">Uncharacterized protein</fullName>
    </submittedName>
</protein>
<feature type="region of interest" description="Disordered" evidence="1">
    <location>
        <begin position="95"/>
        <end position="186"/>
    </location>
</feature>
<evidence type="ECO:0000313" key="2">
    <source>
        <dbReference type="EMBL" id="EEN52340.1"/>
    </source>
</evidence>
<dbReference type="InParanoid" id="C3Z4Y3"/>
<sequence>MAVCARRAYKTTIRTKTTYFNSRAPGTDPDDMKKKRTTPRSISPRRQRDMVLPVTKRVWPSTYCDHMPRLKSPLHLDTKFQKGWNELDFENLGDKPAVSYHDIDDRKPDRRSKSGGYLKSGGYGSTGDSDDEDVDTARRMVETAMSLTSPRASMERDRASGWRNVLSRNSARRRSGRKQTESPFTY</sequence>
<accession>C3Z4Y3</accession>
<feature type="region of interest" description="Disordered" evidence="1">
    <location>
        <begin position="20"/>
        <end position="43"/>
    </location>
</feature>
<dbReference type="AlphaFoldDB" id="C3Z4Y3"/>
<evidence type="ECO:0000256" key="1">
    <source>
        <dbReference type="SAM" id="MobiDB-lite"/>
    </source>
</evidence>
<proteinExistence type="predicted"/>